<dbReference type="PRINTS" id="PR00080">
    <property type="entry name" value="SDRFAMILY"/>
</dbReference>
<gene>
    <name evidence="6" type="ORF">RM641_00990</name>
</gene>
<keyword evidence="3" id="KW-0520">NAD</keyword>
<dbReference type="NCBIfam" id="NF005559">
    <property type="entry name" value="PRK07231.1"/>
    <property type="match status" value="1"/>
</dbReference>
<feature type="compositionally biased region" description="Basic and acidic residues" evidence="4">
    <location>
        <begin position="215"/>
        <end position="227"/>
    </location>
</feature>
<evidence type="ECO:0000256" key="3">
    <source>
        <dbReference type="ARBA" id="ARBA00023027"/>
    </source>
</evidence>
<evidence type="ECO:0000256" key="2">
    <source>
        <dbReference type="ARBA" id="ARBA00023002"/>
    </source>
</evidence>
<dbReference type="Proteomes" id="UP001183586">
    <property type="component" value="Unassembled WGS sequence"/>
</dbReference>
<feature type="domain" description="Ketoreductase" evidence="5">
    <location>
        <begin position="24"/>
        <end position="165"/>
    </location>
</feature>
<dbReference type="EMBL" id="JAVREU010000001">
    <property type="protein sequence ID" value="MDT0386000.1"/>
    <property type="molecule type" value="Genomic_DNA"/>
</dbReference>
<protein>
    <submittedName>
        <fullName evidence="6">SDR family oxidoreductase</fullName>
    </submittedName>
</protein>
<evidence type="ECO:0000313" key="6">
    <source>
        <dbReference type="EMBL" id="MDT0386000.1"/>
    </source>
</evidence>
<keyword evidence="2" id="KW-0560">Oxidoreductase</keyword>
<comment type="similarity">
    <text evidence="1">Belongs to the short-chain dehydrogenases/reductases (SDR) family.</text>
</comment>
<reference evidence="7" key="1">
    <citation type="submission" date="2023-07" db="EMBL/GenBank/DDBJ databases">
        <title>30 novel species of actinomycetes from the DSMZ collection.</title>
        <authorList>
            <person name="Nouioui I."/>
        </authorList>
    </citation>
    <scope>NUCLEOTIDE SEQUENCE [LARGE SCALE GENOMIC DNA]</scope>
    <source>
        <strain evidence="7">DSM 41921</strain>
    </source>
</reference>
<dbReference type="PANTHER" id="PTHR24321:SF8">
    <property type="entry name" value="ESTRADIOL 17-BETA-DEHYDROGENASE 8-RELATED"/>
    <property type="match status" value="1"/>
</dbReference>
<accession>A0ABU2P3T0</accession>
<keyword evidence="7" id="KW-1185">Reference proteome</keyword>
<dbReference type="RefSeq" id="WP_311678174.1">
    <property type="nucleotide sequence ID" value="NZ_JAVREU010000001.1"/>
</dbReference>
<sequence>MPPRHSGSPLGNMRGTVTGLLEGKVALITGGTSGIGRAAALLFAREGAKVAFTGRRENAGREVADEIAAGGGQALFIKADATDVPGAADVVDQVVERFGRLDVAFDNAGTAAVGPLTELDESAWHHLVDANLKGTFFAVQAQARQMKRQGRGGAIVINGSVFAELGTPGISVYSATKGGVAALARAAAVELGPDGIRVNTVNPTVIRTPLTEGGISRREDGSEDHPHGRNIPLGRIGEAEEVAQAVLFLLSDRASFVTGQSLMVDGGQSVN</sequence>
<dbReference type="Gene3D" id="3.40.50.720">
    <property type="entry name" value="NAD(P)-binding Rossmann-like Domain"/>
    <property type="match status" value="1"/>
</dbReference>
<dbReference type="InterPro" id="IPR057326">
    <property type="entry name" value="KR_dom"/>
</dbReference>
<evidence type="ECO:0000256" key="4">
    <source>
        <dbReference type="SAM" id="MobiDB-lite"/>
    </source>
</evidence>
<dbReference type="SUPFAM" id="SSF51735">
    <property type="entry name" value="NAD(P)-binding Rossmann-fold domains"/>
    <property type="match status" value="1"/>
</dbReference>
<comment type="caution">
    <text evidence="6">The sequence shown here is derived from an EMBL/GenBank/DDBJ whole genome shotgun (WGS) entry which is preliminary data.</text>
</comment>
<dbReference type="Pfam" id="PF13561">
    <property type="entry name" value="adh_short_C2"/>
    <property type="match status" value="1"/>
</dbReference>
<dbReference type="PANTHER" id="PTHR24321">
    <property type="entry name" value="DEHYDROGENASES, SHORT CHAIN"/>
    <property type="match status" value="1"/>
</dbReference>
<dbReference type="SMART" id="SM00822">
    <property type="entry name" value="PKS_KR"/>
    <property type="match status" value="1"/>
</dbReference>
<evidence type="ECO:0000256" key="1">
    <source>
        <dbReference type="ARBA" id="ARBA00006484"/>
    </source>
</evidence>
<name>A0ABU2P3T0_9ACTN</name>
<proteinExistence type="inferred from homology"/>
<evidence type="ECO:0000313" key="7">
    <source>
        <dbReference type="Proteomes" id="UP001183586"/>
    </source>
</evidence>
<evidence type="ECO:0000259" key="5">
    <source>
        <dbReference type="SMART" id="SM00822"/>
    </source>
</evidence>
<dbReference type="InterPro" id="IPR020904">
    <property type="entry name" value="Sc_DH/Rdtase_CS"/>
</dbReference>
<organism evidence="6 7">
    <name type="scientific">Streptomyces dubilierae</name>
    <dbReference type="NCBI Taxonomy" id="3075533"/>
    <lineage>
        <taxon>Bacteria</taxon>
        <taxon>Bacillati</taxon>
        <taxon>Actinomycetota</taxon>
        <taxon>Actinomycetes</taxon>
        <taxon>Kitasatosporales</taxon>
        <taxon>Streptomycetaceae</taxon>
        <taxon>Streptomyces</taxon>
    </lineage>
</organism>
<dbReference type="InterPro" id="IPR036291">
    <property type="entry name" value="NAD(P)-bd_dom_sf"/>
</dbReference>
<feature type="region of interest" description="Disordered" evidence="4">
    <location>
        <begin position="211"/>
        <end position="232"/>
    </location>
</feature>
<dbReference type="InterPro" id="IPR002347">
    <property type="entry name" value="SDR_fam"/>
</dbReference>
<dbReference type="PROSITE" id="PS00061">
    <property type="entry name" value="ADH_SHORT"/>
    <property type="match status" value="1"/>
</dbReference>
<dbReference type="CDD" id="cd05233">
    <property type="entry name" value="SDR_c"/>
    <property type="match status" value="1"/>
</dbReference>
<dbReference type="PRINTS" id="PR00081">
    <property type="entry name" value="GDHRDH"/>
</dbReference>